<keyword evidence="3" id="KW-0520">NAD</keyword>
<evidence type="ECO:0000256" key="1">
    <source>
        <dbReference type="ARBA" id="ARBA00009080"/>
    </source>
</evidence>
<dbReference type="EC" id="1.1.-.-" evidence="6"/>
<gene>
    <name evidence="6" type="ORF">ACFQ5X_44530</name>
</gene>
<accession>A0ABW3XUJ9</accession>
<dbReference type="InterPro" id="IPR013328">
    <property type="entry name" value="6PGD_dom2"/>
</dbReference>
<dbReference type="Gene3D" id="1.10.1040.10">
    <property type="entry name" value="N-(1-d-carboxylethyl)-l-norvaline Dehydrogenase, domain 2"/>
    <property type="match status" value="1"/>
</dbReference>
<protein>
    <submittedName>
        <fullName evidence="6">NAD(P)-dependent oxidoreductase</fullName>
        <ecNumber evidence="6">1.1.-.-</ecNumber>
    </submittedName>
</protein>
<keyword evidence="2 6" id="KW-0560">Oxidoreductase</keyword>
<evidence type="ECO:0000313" key="6">
    <source>
        <dbReference type="EMBL" id="MFD1312815.1"/>
    </source>
</evidence>
<dbReference type="Pfam" id="PF14833">
    <property type="entry name" value="NAD_binding_11"/>
    <property type="match status" value="1"/>
</dbReference>
<comment type="caution">
    <text evidence="6">The sequence shown here is derived from an EMBL/GenBank/DDBJ whole genome shotgun (WGS) entry which is preliminary data.</text>
</comment>
<evidence type="ECO:0000256" key="2">
    <source>
        <dbReference type="ARBA" id="ARBA00023002"/>
    </source>
</evidence>
<dbReference type="InterPro" id="IPR029154">
    <property type="entry name" value="HIBADH-like_NADP-bd"/>
</dbReference>
<evidence type="ECO:0000259" key="4">
    <source>
        <dbReference type="Pfam" id="PF03446"/>
    </source>
</evidence>
<dbReference type="InterPro" id="IPR015815">
    <property type="entry name" value="HIBADH-related"/>
</dbReference>
<dbReference type="Proteomes" id="UP001597058">
    <property type="component" value="Unassembled WGS sequence"/>
</dbReference>
<reference evidence="7" key="1">
    <citation type="journal article" date="2019" name="Int. J. Syst. Evol. Microbiol.">
        <title>The Global Catalogue of Microorganisms (GCM) 10K type strain sequencing project: providing services to taxonomists for standard genome sequencing and annotation.</title>
        <authorList>
            <consortium name="The Broad Institute Genomics Platform"/>
            <consortium name="The Broad Institute Genome Sequencing Center for Infectious Disease"/>
            <person name="Wu L."/>
            <person name="Ma J."/>
        </authorList>
    </citation>
    <scope>NUCLEOTIDE SEQUENCE [LARGE SCALE GENOMIC DNA]</scope>
    <source>
        <strain evidence="7">CGMCC 4.7020</strain>
    </source>
</reference>
<dbReference type="SUPFAM" id="SSF48179">
    <property type="entry name" value="6-phosphogluconate dehydrogenase C-terminal domain-like"/>
    <property type="match status" value="1"/>
</dbReference>
<feature type="domain" description="3-hydroxyisobutyrate dehydrogenase-like NAD-binding" evidence="5">
    <location>
        <begin position="174"/>
        <end position="260"/>
    </location>
</feature>
<dbReference type="RefSeq" id="WP_381330896.1">
    <property type="nucleotide sequence ID" value="NZ_JBHTMM010000139.1"/>
</dbReference>
<dbReference type="PANTHER" id="PTHR43060">
    <property type="entry name" value="3-HYDROXYISOBUTYRATE DEHYDROGENASE-LIKE 1, MITOCHONDRIAL-RELATED"/>
    <property type="match status" value="1"/>
</dbReference>
<dbReference type="EMBL" id="JBHTMM010000139">
    <property type="protein sequence ID" value="MFD1312815.1"/>
    <property type="molecule type" value="Genomic_DNA"/>
</dbReference>
<dbReference type="Gene3D" id="3.40.50.720">
    <property type="entry name" value="NAD(P)-binding Rossmann-like Domain"/>
    <property type="match status" value="1"/>
</dbReference>
<dbReference type="PANTHER" id="PTHR43060:SF15">
    <property type="entry name" value="3-HYDROXYISOBUTYRATE DEHYDROGENASE-LIKE 1, MITOCHONDRIAL-RELATED"/>
    <property type="match status" value="1"/>
</dbReference>
<evidence type="ECO:0000259" key="5">
    <source>
        <dbReference type="Pfam" id="PF14833"/>
    </source>
</evidence>
<dbReference type="InterPro" id="IPR008927">
    <property type="entry name" value="6-PGluconate_DH-like_C_sf"/>
</dbReference>
<dbReference type="InterPro" id="IPR006115">
    <property type="entry name" value="6PGDH_NADP-bd"/>
</dbReference>
<organism evidence="6 7">
    <name type="scientific">Streptomyces kaempferi</name>
    <dbReference type="NCBI Taxonomy" id="333725"/>
    <lineage>
        <taxon>Bacteria</taxon>
        <taxon>Bacillati</taxon>
        <taxon>Actinomycetota</taxon>
        <taxon>Actinomycetes</taxon>
        <taxon>Kitasatosporales</taxon>
        <taxon>Streptomycetaceae</taxon>
        <taxon>Streptomyces</taxon>
    </lineage>
</organism>
<evidence type="ECO:0000256" key="3">
    <source>
        <dbReference type="ARBA" id="ARBA00023027"/>
    </source>
</evidence>
<dbReference type="Pfam" id="PF03446">
    <property type="entry name" value="NAD_binding_2"/>
    <property type="match status" value="1"/>
</dbReference>
<dbReference type="PIRSF" id="PIRSF000103">
    <property type="entry name" value="HIBADH"/>
    <property type="match status" value="1"/>
</dbReference>
<sequence length="290" mass="30199">MAAVSSPEHPRLAVGFIGLGDQGAPMAQAIGDRGLDLHLWARRPKSLEAMADVPHTVHTTVADLVAASDILALCLRDDSDIWDVLNTPEVREHLRPGTVVVNHGTGDPGENVKIAESLRSLGASYLDAPVSGGGPGAKARTLTTFVGGDEGAFERCSPVFAAFSTRVSRMGPVGSGQMTKLLNNAMTMSNLKNAVDLVRLAQQLHVDIPAVLDVISASSGGSASLRALGTAITPEIAPHLQGLMRKDIEHFADAVRAQGLDPEELRRRALAGADGLVEAVTLATAPGHAA</sequence>
<keyword evidence="7" id="KW-1185">Reference proteome</keyword>
<evidence type="ECO:0000313" key="7">
    <source>
        <dbReference type="Proteomes" id="UP001597058"/>
    </source>
</evidence>
<dbReference type="InterPro" id="IPR036291">
    <property type="entry name" value="NAD(P)-bd_dom_sf"/>
</dbReference>
<dbReference type="GO" id="GO:0016491">
    <property type="term" value="F:oxidoreductase activity"/>
    <property type="evidence" value="ECO:0007669"/>
    <property type="project" value="UniProtKB-KW"/>
</dbReference>
<comment type="similarity">
    <text evidence="1">Belongs to the HIBADH-related family.</text>
</comment>
<feature type="domain" description="6-phosphogluconate dehydrogenase NADP-binding" evidence="4">
    <location>
        <begin position="14"/>
        <end position="169"/>
    </location>
</feature>
<proteinExistence type="inferred from homology"/>
<dbReference type="SUPFAM" id="SSF51735">
    <property type="entry name" value="NAD(P)-binding Rossmann-fold domains"/>
    <property type="match status" value="1"/>
</dbReference>
<name>A0ABW3XUJ9_9ACTN</name>